<evidence type="ECO:0000313" key="1">
    <source>
        <dbReference type="EMBL" id="CAK5112618.1"/>
    </source>
</evidence>
<name>A0ACB1AYU6_MELEN</name>
<sequence length="79" mass="9286">MVFKERPSLTNHFSKLTFFPQLIISHPKLLLNFLFLFLSDQKRLLIFNFSSFALVNSFFSIFSSPFIARAFSFCLKLDL</sequence>
<gene>
    <name evidence="1" type="ORF">MENTE1834_LOCUS44940</name>
</gene>
<reference evidence="1" key="1">
    <citation type="submission" date="2023-11" db="EMBL/GenBank/DDBJ databases">
        <authorList>
            <person name="Poullet M."/>
        </authorList>
    </citation>
    <scope>NUCLEOTIDE SEQUENCE</scope>
    <source>
        <strain evidence="1">E1834</strain>
    </source>
</reference>
<comment type="caution">
    <text evidence="1">The sequence shown here is derived from an EMBL/GenBank/DDBJ whole genome shotgun (WGS) entry which is preliminary data.</text>
</comment>
<dbReference type="EMBL" id="CAVMJV010000144">
    <property type="protein sequence ID" value="CAK5112618.1"/>
    <property type="molecule type" value="Genomic_DNA"/>
</dbReference>
<organism evidence="1 2">
    <name type="scientific">Meloidogyne enterolobii</name>
    <name type="common">Root-knot nematode worm</name>
    <name type="synonym">Meloidogyne mayaguensis</name>
    <dbReference type="NCBI Taxonomy" id="390850"/>
    <lineage>
        <taxon>Eukaryota</taxon>
        <taxon>Metazoa</taxon>
        <taxon>Ecdysozoa</taxon>
        <taxon>Nematoda</taxon>
        <taxon>Chromadorea</taxon>
        <taxon>Rhabditida</taxon>
        <taxon>Tylenchina</taxon>
        <taxon>Tylenchomorpha</taxon>
        <taxon>Tylenchoidea</taxon>
        <taxon>Meloidogynidae</taxon>
        <taxon>Meloidogyninae</taxon>
        <taxon>Meloidogyne</taxon>
    </lineage>
</organism>
<evidence type="ECO:0000313" key="2">
    <source>
        <dbReference type="Proteomes" id="UP001497535"/>
    </source>
</evidence>
<proteinExistence type="predicted"/>
<protein>
    <submittedName>
        <fullName evidence="1">Uncharacterized protein</fullName>
    </submittedName>
</protein>
<keyword evidence="2" id="KW-1185">Reference proteome</keyword>
<dbReference type="Proteomes" id="UP001497535">
    <property type="component" value="Unassembled WGS sequence"/>
</dbReference>
<accession>A0ACB1AYU6</accession>